<protein>
    <submittedName>
        <fullName evidence="3">Capsule biosynthesis GfcC family protein</fullName>
    </submittedName>
</protein>
<dbReference type="EMBL" id="JAGYHF010000010">
    <property type="protein sequence ID" value="MBS4080526.1"/>
    <property type="molecule type" value="Genomic_DNA"/>
</dbReference>
<sequence>MKRLRVFSAFLLLIASASQAAVIVSGDVANPGPVELPAGGRLLDVISVAVPNAEGYWLAGGLLRQSLIEQQTRLKVGVLFDLDVLRRMALLFDRPSRAALAQRVADEVRQMPVTGRQIADLDPVALEVGFARNIRLDDGDRLIYPTRVDEVEVVGAVDAPCHLPYQPLQEAREYLQGCAISSDAEADYLWLIQPNGASQRVGIAHWNRESGHFPVAGSKILVPLKNDDLDPPIPELNQQLAEFIATQLAEVVR</sequence>
<feature type="chain" id="PRO_5046151123" evidence="1">
    <location>
        <begin position="21"/>
        <end position="253"/>
    </location>
</feature>
<keyword evidence="4" id="KW-1185">Reference proteome</keyword>
<evidence type="ECO:0000256" key="1">
    <source>
        <dbReference type="SAM" id="SignalP"/>
    </source>
</evidence>
<feature type="signal peptide" evidence="1">
    <location>
        <begin position="1"/>
        <end position="20"/>
    </location>
</feature>
<feature type="domain" description="Capsule biosynthesis GfcC-like C-terminal" evidence="2">
    <location>
        <begin position="162"/>
        <end position="247"/>
    </location>
</feature>
<dbReference type="Gene3D" id="3.10.560.10">
    <property type="entry name" value="Outer membrane lipoprotein wza domain like"/>
    <property type="match status" value="1"/>
</dbReference>
<evidence type="ECO:0000313" key="4">
    <source>
        <dbReference type="Proteomes" id="UP000676035"/>
    </source>
</evidence>
<dbReference type="InterPro" id="IPR010425">
    <property type="entry name" value="Caps_synth_GfcC-like_C"/>
</dbReference>
<proteinExistence type="predicted"/>
<keyword evidence="1" id="KW-0732">Signal</keyword>
<comment type="caution">
    <text evidence="3">The sequence shown here is derived from an EMBL/GenBank/DDBJ whole genome shotgun (WGS) entry which is preliminary data.</text>
</comment>
<name>A0ABS5N2U7_9PSED</name>
<evidence type="ECO:0000259" key="2">
    <source>
        <dbReference type="Pfam" id="PF06251"/>
    </source>
</evidence>
<organism evidence="3 4">
    <name type="scientific">Pseudomonas rustica</name>
    <dbReference type="NCBI Taxonomy" id="2827099"/>
    <lineage>
        <taxon>Bacteria</taxon>
        <taxon>Pseudomonadati</taxon>
        <taxon>Pseudomonadota</taxon>
        <taxon>Gammaproteobacteria</taxon>
        <taxon>Pseudomonadales</taxon>
        <taxon>Pseudomonadaceae</taxon>
        <taxon>Pseudomonas</taxon>
    </lineage>
</organism>
<gene>
    <name evidence="3" type="ORF">KFS80_19755</name>
</gene>
<dbReference type="Proteomes" id="UP000676035">
    <property type="component" value="Unassembled WGS sequence"/>
</dbReference>
<reference evidence="3 4" key="1">
    <citation type="submission" date="2021-04" db="EMBL/GenBank/DDBJ databases">
        <title>Pseudomonas rustica sp. nov. isolated from raw milk.</title>
        <authorList>
            <person name="Fiedler G."/>
            <person name="Gieschler S."/>
            <person name="Kabisch J."/>
            <person name="Grimmler C."/>
            <person name="Brinks E."/>
            <person name="Wagner N."/>
            <person name="Hetzer B."/>
            <person name="Franz C.M.A.P."/>
            <person name="Boehnlein C."/>
        </authorList>
    </citation>
    <scope>NUCLEOTIDE SEQUENCE [LARGE SCALE GENOMIC DNA]</scope>
    <source>
        <strain evidence="3 4">MBT-4</strain>
    </source>
</reference>
<dbReference type="Pfam" id="PF06251">
    <property type="entry name" value="Caps_syn_GfcC_C"/>
    <property type="match status" value="1"/>
</dbReference>
<dbReference type="RefSeq" id="WP_159815504.1">
    <property type="nucleotide sequence ID" value="NZ_JAGYHF010000010.1"/>
</dbReference>
<accession>A0ABS5N2U7</accession>
<evidence type="ECO:0000313" key="3">
    <source>
        <dbReference type="EMBL" id="MBS4080526.1"/>
    </source>
</evidence>